<dbReference type="InParanoid" id="A0A061G3F2"/>
<keyword evidence="1" id="KW-0732">Signal</keyword>
<sequence length="167" mass="17857">MATSKHLVAALLVGFLLLSHAVARLHVHETGPCKFDSNGDCLTQEKERNAEGCHFAGTCSTAAECRQPCAALGRNPDAVKYLNVSNGTVFGLYAQFLNAMGLGLETRTRISFGRKPLVDWAKPKEGGKKEIGKGLRDSSDTITYDIISIGTDTVIIPPVNIVGDVAK</sequence>
<proteinExistence type="predicted"/>
<organism evidence="2 3">
    <name type="scientific">Theobroma cacao</name>
    <name type="common">Cacao</name>
    <name type="synonym">Cocoa</name>
    <dbReference type="NCBI Taxonomy" id="3641"/>
    <lineage>
        <taxon>Eukaryota</taxon>
        <taxon>Viridiplantae</taxon>
        <taxon>Streptophyta</taxon>
        <taxon>Embryophyta</taxon>
        <taxon>Tracheophyta</taxon>
        <taxon>Spermatophyta</taxon>
        <taxon>Magnoliopsida</taxon>
        <taxon>eudicotyledons</taxon>
        <taxon>Gunneridae</taxon>
        <taxon>Pentapetalae</taxon>
        <taxon>rosids</taxon>
        <taxon>malvids</taxon>
        <taxon>Malvales</taxon>
        <taxon>Malvaceae</taxon>
        <taxon>Byttnerioideae</taxon>
        <taxon>Theobroma</taxon>
    </lineage>
</organism>
<dbReference type="HOGENOM" id="CLU_1597411_0_0_1"/>
<dbReference type="AlphaFoldDB" id="A0A061G3F2"/>
<dbReference type="Gramene" id="EOY23943">
    <property type="protein sequence ID" value="EOY23943"/>
    <property type="gene ID" value="TCM_015680"/>
</dbReference>
<reference evidence="2 3" key="1">
    <citation type="journal article" date="2013" name="Genome Biol.">
        <title>The genome sequence of the most widely cultivated cacao type and its use to identify candidate genes regulating pod color.</title>
        <authorList>
            <person name="Motamayor J.C."/>
            <person name="Mockaitis K."/>
            <person name="Schmutz J."/>
            <person name="Haiminen N."/>
            <person name="Iii D.L."/>
            <person name="Cornejo O."/>
            <person name="Findley S.D."/>
            <person name="Zheng P."/>
            <person name="Utro F."/>
            <person name="Royaert S."/>
            <person name="Saski C."/>
            <person name="Jenkins J."/>
            <person name="Podicheti R."/>
            <person name="Zhao M."/>
            <person name="Scheffler B.E."/>
            <person name="Stack J.C."/>
            <person name="Feltus F.A."/>
            <person name="Mustiga G.M."/>
            <person name="Amores F."/>
            <person name="Phillips W."/>
            <person name="Marelli J.P."/>
            <person name="May G.D."/>
            <person name="Shapiro H."/>
            <person name="Ma J."/>
            <person name="Bustamante C.D."/>
            <person name="Schnell R.J."/>
            <person name="Main D."/>
            <person name="Gilbert D."/>
            <person name="Parida L."/>
            <person name="Kuhn D.N."/>
        </authorList>
    </citation>
    <scope>NUCLEOTIDE SEQUENCE [LARGE SCALE GENOMIC DNA]</scope>
    <source>
        <strain evidence="3">cv. Matina 1-6</strain>
    </source>
</reference>
<feature type="chain" id="PRO_5001598560" description="Eukaryotic aspartyl protease family protein" evidence="1">
    <location>
        <begin position="24"/>
        <end position="167"/>
    </location>
</feature>
<evidence type="ECO:0008006" key="4">
    <source>
        <dbReference type="Google" id="ProtNLM"/>
    </source>
</evidence>
<dbReference type="Proteomes" id="UP000026915">
    <property type="component" value="Chromosome 3"/>
</dbReference>
<name>A0A061G3F2_THECC</name>
<accession>A0A061G3F2</accession>
<evidence type="ECO:0000313" key="3">
    <source>
        <dbReference type="Proteomes" id="UP000026915"/>
    </source>
</evidence>
<keyword evidence="3" id="KW-1185">Reference proteome</keyword>
<dbReference type="EMBL" id="CM001881">
    <property type="protein sequence ID" value="EOY23943.1"/>
    <property type="molecule type" value="Genomic_DNA"/>
</dbReference>
<evidence type="ECO:0000313" key="2">
    <source>
        <dbReference type="EMBL" id="EOY23943.1"/>
    </source>
</evidence>
<protein>
    <recommendedName>
        <fullName evidence="4">Eukaryotic aspartyl protease family protein</fullName>
    </recommendedName>
</protein>
<gene>
    <name evidence="2" type="ORF">TCM_015680</name>
</gene>
<evidence type="ECO:0000256" key="1">
    <source>
        <dbReference type="SAM" id="SignalP"/>
    </source>
</evidence>
<feature type="signal peptide" evidence="1">
    <location>
        <begin position="1"/>
        <end position="23"/>
    </location>
</feature>